<dbReference type="InterPro" id="IPR016024">
    <property type="entry name" value="ARM-type_fold"/>
</dbReference>
<comment type="cofactor">
    <cofactor evidence="1">
        <name>Zn(2+)</name>
        <dbReference type="ChEBI" id="CHEBI:29105"/>
    </cofactor>
</comment>
<feature type="region of interest" description="Disordered" evidence="7">
    <location>
        <begin position="1339"/>
        <end position="1412"/>
    </location>
</feature>
<dbReference type="InterPro" id="IPR000834">
    <property type="entry name" value="Peptidase_M14"/>
</dbReference>
<dbReference type="InterPro" id="IPR011989">
    <property type="entry name" value="ARM-like"/>
</dbReference>
<dbReference type="PROSITE" id="PS50176">
    <property type="entry name" value="ARM_REPEAT"/>
    <property type="match status" value="1"/>
</dbReference>
<keyword evidence="9" id="KW-0482">Metalloprotease</keyword>
<organism evidence="9 10">
    <name type="scientific">Achlya hypogyna</name>
    <name type="common">Oomycete</name>
    <name type="synonym">Protoachlya hypogyna</name>
    <dbReference type="NCBI Taxonomy" id="1202772"/>
    <lineage>
        <taxon>Eukaryota</taxon>
        <taxon>Sar</taxon>
        <taxon>Stramenopiles</taxon>
        <taxon>Oomycota</taxon>
        <taxon>Saprolegniomycetes</taxon>
        <taxon>Saprolegniales</taxon>
        <taxon>Achlyaceae</taxon>
        <taxon>Achlya</taxon>
    </lineage>
</organism>
<dbReference type="SMART" id="SM00185">
    <property type="entry name" value="ARM"/>
    <property type="match status" value="4"/>
</dbReference>
<dbReference type="OrthoDB" id="10253041at2759"/>
<evidence type="ECO:0000256" key="7">
    <source>
        <dbReference type="SAM" id="MobiDB-lite"/>
    </source>
</evidence>
<dbReference type="Gene3D" id="1.25.10.10">
    <property type="entry name" value="Leucine-rich Repeat Variant"/>
    <property type="match status" value="2"/>
</dbReference>
<comment type="similarity">
    <text evidence="2 6">Belongs to the peptidase M14 family.</text>
</comment>
<dbReference type="GO" id="GO:0004181">
    <property type="term" value="F:metallocarboxypeptidase activity"/>
    <property type="evidence" value="ECO:0007669"/>
    <property type="project" value="InterPro"/>
</dbReference>
<sequence>MSRVQSLLNRIVEYAADANTIKTCCGVLSILSRTEDKKAEIASAGLLLILQAMHTHMANDELLEAACDLLWTLAFNNRSVKANISAHGGVHTLLRCIDAHKTNAELLRSVLGTLSNLSELAENQHHIGIGLPVILAALQLHTRNVDLVAFAFDTLASIIVGHKKNCHTIQQAGAMTFILDMVQKHPTRLDLVKSGCHTLAIMCDLAGMGAAIVQAKGIKPLLSLLAATPLPPDIERILTVLIFRISKEPPVLVQLVHEGLLAILFKGLATSHRTHTTETLLATCHILCQVTRHASEHAMDLTPYLPLPACTSDTLLRVAAEHSTAPALALALFRVLASVAKNPKELPALVNMPALETMLALCTTHGNPPEMLHVTIEVLCRLRRSTIQTHVLKTPEKTLTALLVCIRNFPDDIGLLDQAFAIVMVFVSSERASNPRTVFGFVGAAMRFLSRFSTADWSPHLMIEACKFLLHTMTTKEGVESIVSCGGLAILRKFQHDVAKKAMPPELGHLLHAMCLRLDPSAASHRSSSSNNNSNSSLHAESLPKPTLLPSLSVGTISASTPSPVKDPESDDDNIIPSASVHAMATVEVDDNGGNDEVEDNDDVDDEGDEDCDDADDDDDDDVDAEDDDGDDLEGTPEAPRISTSVPSEKADAVGGTPPEEADPIVRDIATCHPYPQDILSSHRIAAVVTDDQFVYASPSGKHLPKHPLRPLPERYDSPVLAPPGNVLSPTCPWTLEPVASSFADDVEMQLYMEERRQQRVAFLNAPVGQLVYQSSFAAGRVTAGSRVSNRYPYTPVPPSQPFASSLTFESEFESGNLLRAVQIGPYEYDLVLRADLHTAGYTQWFYFAVSNVDTSENYTFHIINLYKPDSLFNAGLLPVVYSVKDAATMGMGWRRRGHRVCYYNNPWPLPSKSDDPASTSCYHTLTFSLDFPHRADTFLIAHSYPYTLADHAWHLRQPQFQSPSVVRRSVLCETQGRLDCDLLTITDFAYPAQERLDIVLTARVHPGEPQASWIMRGTLDFLVSDAVEARLLRRLFVFHVIPVLNPDGVFFGNNRCGLSACDLNRQWKTPCRVLHPTIYYAKQLIESLAVVFYCDFHGHSRKMNVFMYGCDSKKHANPIARYYPKLLAAAGHRYVCYDACNFQVNRGREATARVVVGRDLGVANSFTLEASFCGADMGVLAKMHYNVRHLLDLGLVVGQTLLDYAVPMPMDRQPLLEWVQQSDGHPSLYTYIAAQYAQKETLWSVIPLHLTRTKKKSKRAKPTAKRKLKLKPTPPPPVVAQPQLVPPKSKVLKTKRVALPPPKASDKLKKELKTGLLKDAMPPPLALKKFAPLEAKTKLTTHKRCDTPPPPKTPKSGGDDADNNHSDVLRVGKRSTLGYRRLGLSSPASCKDGSEDDARRSRRISFPTVMK</sequence>
<comment type="caution">
    <text evidence="9">The sequence shown here is derived from an EMBL/GenBank/DDBJ whole genome shotgun (WGS) entry which is preliminary data.</text>
</comment>
<keyword evidence="10" id="KW-1185">Reference proteome</keyword>
<comment type="catalytic activity">
    <reaction evidence="3">
        <text>C-terminal L-alpha-aminoacyl-L-glutamyl-L-glutamyl-[tubulin] + H2O = C-terminal L-alpha-aminoacyl-L-glutamyl-[tubulin] + L-glutamate</text>
        <dbReference type="Rhea" id="RHEA:63792"/>
        <dbReference type="Rhea" id="RHEA-COMP:16435"/>
        <dbReference type="Rhea" id="RHEA-COMP:16436"/>
        <dbReference type="ChEBI" id="CHEBI:15377"/>
        <dbReference type="ChEBI" id="CHEBI:29985"/>
        <dbReference type="ChEBI" id="CHEBI:149555"/>
        <dbReference type="ChEBI" id="CHEBI:149556"/>
        <dbReference type="EC" id="3.4.17.24"/>
    </reaction>
    <physiologicalReaction direction="left-to-right" evidence="3">
        <dbReference type="Rhea" id="RHEA:63793"/>
    </physiologicalReaction>
</comment>
<dbReference type="InterPro" id="IPR050821">
    <property type="entry name" value="Cytosolic_carboxypeptidase"/>
</dbReference>
<dbReference type="Pfam" id="PF18027">
    <property type="entry name" value="Pepdidase_M14_N"/>
    <property type="match status" value="1"/>
</dbReference>
<gene>
    <name evidence="9" type="ORF">ACHHYP_09627</name>
</gene>
<evidence type="ECO:0000259" key="8">
    <source>
        <dbReference type="PROSITE" id="PS52035"/>
    </source>
</evidence>
<feature type="active site" description="Proton donor/acceptor" evidence="6">
    <location>
        <position position="1170"/>
    </location>
</feature>
<dbReference type="Pfam" id="PF00246">
    <property type="entry name" value="Peptidase_M14"/>
    <property type="match status" value="1"/>
</dbReference>
<keyword evidence="9" id="KW-0378">Hydrolase</keyword>
<protein>
    <recommendedName>
        <fullName evidence="4">tubulin-glutamate carboxypeptidase</fullName>
        <ecNumber evidence="4">3.4.17.24</ecNumber>
    </recommendedName>
</protein>
<feature type="domain" description="Peptidase M14" evidence="8">
    <location>
        <begin position="945"/>
        <end position="1206"/>
    </location>
</feature>
<dbReference type="GO" id="GO:0008270">
    <property type="term" value="F:zinc ion binding"/>
    <property type="evidence" value="ECO:0007669"/>
    <property type="project" value="InterPro"/>
</dbReference>
<dbReference type="PANTHER" id="PTHR12756:SF11">
    <property type="entry name" value="CYTOSOLIC CARBOXYPEPTIDASE 1"/>
    <property type="match status" value="1"/>
</dbReference>
<dbReference type="EC" id="3.4.17.24" evidence="4"/>
<dbReference type="SUPFAM" id="SSF53187">
    <property type="entry name" value="Zn-dependent exopeptidases"/>
    <property type="match status" value="1"/>
</dbReference>
<dbReference type="SUPFAM" id="SSF48371">
    <property type="entry name" value="ARM repeat"/>
    <property type="match status" value="2"/>
</dbReference>
<keyword evidence="9" id="KW-0645">Protease</keyword>
<feature type="repeat" description="ARM" evidence="5">
    <location>
        <begin position="88"/>
        <end position="127"/>
    </location>
</feature>
<evidence type="ECO:0000313" key="9">
    <source>
        <dbReference type="EMBL" id="OQR86993.1"/>
    </source>
</evidence>
<feature type="compositionally biased region" description="Low complexity" evidence="7">
    <location>
        <begin position="527"/>
        <end position="553"/>
    </location>
</feature>
<dbReference type="Pfam" id="PF22964">
    <property type="entry name" value="ZER1-like_2nd"/>
    <property type="match status" value="1"/>
</dbReference>
<dbReference type="EMBL" id="JNBR01001471">
    <property type="protein sequence ID" value="OQR86993.1"/>
    <property type="molecule type" value="Genomic_DNA"/>
</dbReference>
<dbReference type="InterPro" id="IPR000225">
    <property type="entry name" value="Armadillo"/>
</dbReference>
<evidence type="ECO:0000256" key="3">
    <source>
        <dbReference type="ARBA" id="ARBA00024524"/>
    </source>
</evidence>
<dbReference type="PROSITE" id="PS52035">
    <property type="entry name" value="PEPTIDASE_M14"/>
    <property type="match status" value="1"/>
</dbReference>
<dbReference type="PANTHER" id="PTHR12756">
    <property type="entry name" value="CYTOSOLIC CARBOXYPEPTIDASE"/>
    <property type="match status" value="1"/>
</dbReference>
<evidence type="ECO:0000256" key="2">
    <source>
        <dbReference type="ARBA" id="ARBA00005988"/>
    </source>
</evidence>
<reference evidence="9 10" key="1">
    <citation type="journal article" date="2014" name="Genome Biol. Evol.">
        <title>The secreted proteins of Achlya hypogyna and Thraustotheca clavata identify the ancestral oomycete secretome and reveal gene acquisitions by horizontal gene transfer.</title>
        <authorList>
            <person name="Misner I."/>
            <person name="Blouin N."/>
            <person name="Leonard G."/>
            <person name="Richards T.A."/>
            <person name="Lane C.E."/>
        </authorList>
    </citation>
    <scope>NUCLEOTIDE SEQUENCE [LARGE SCALE GENOMIC DNA]</scope>
    <source>
        <strain evidence="9 10">ATCC 48635</strain>
    </source>
</reference>
<dbReference type="Gene3D" id="3.40.630.10">
    <property type="entry name" value="Zn peptidases"/>
    <property type="match status" value="1"/>
</dbReference>
<evidence type="ECO:0000256" key="6">
    <source>
        <dbReference type="PROSITE-ProRule" id="PRU01379"/>
    </source>
</evidence>
<accession>A0A1V9YMR1</accession>
<evidence type="ECO:0000256" key="4">
    <source>
        <dbReference type="ARBA" id="ARBA00026108"/>
    </source>
</evidence>
<name>A0A1V9YMR1_ACHHY</name>
<dbReference type="Proteomes" id="UP000243579">
    <property type="component" value="Unassembled WGS sequence"/>
</dbReference>
<dbReference type="InterPro" id="IPR055142">
    <property type="entry name" value="ZER1-like_C"/>
</dbReference>
<feature type="compositionally biased region" description="Basic residues" evidence="7">
    <location>
        <begin position="1255"/>
        <end position="1271"/>
    </location>
</feature>
<dbReference type="InterPro" id="IPR040626">
    <property type="entry name" value="Pepdidase_M14_N"/>
</dbReference>
<dbReference type="GO" id="GO:0006508">
    <property type="term" value="P:proteolysis"/>
    <property type="evidence" value="ECO:0007669"/>
    <property type="project" value="UniProtKB-KW"/>
</dbReference>
<proteinExistence type="inferred from homology"/>
<feature type="compositionally biased region" description="Acidic residues" evidence="7">
    <location>
        <begin position="588"/>
        <end position="635"/>
    </location>
</feature>
<evidence type="ECO:0000313" key="10">
    <source>
        <dbReference type="Proteomes" id="UP000243579"/>
    </source>
</evidence>
<evidence type="ECO:0000256" key="5">
    <source>
        <dbReference type="PROSITE-ProRule" id="PRU00259"/>
    </source>
</evidence>
<feature type="region of interest" description="Disordered" evidence="7">
    <location>
        <begin position="522"/>
        <end position="663"/>
    </location>
</feature>
<feature type="region of interest" description="Disordered" evidence="7">
    <location>
        <begin position="1255"/>
        <end position="1310"/>
    </location>
</feature>
<dbReference type="Gene3D" id="2.60.40.3120">
    <property type="match status" value="1"/>
</dbReference>
<evidence type="ECO:0000256" key="1">
    <source>
        <dbReference type="ARBA" id="ARBA00001947"/>
    </source>
</evidence>
<feature type="compositionally biased region" description="Polar residues" evidence="7">
    <location>
        <begin position="554"/>
        <end position="563"/>
    </location>
</feature>